<sequence>MAYANEDRFSGFAYDETEIKAILKAERQNSIGFDYDNTLNAEREQALNYYKGHMPDLPALENRSKVVSTDVADAIETLLPDIVDIFLAGEDGITFMAQGAEDEEAAKQETDYVRHVIFQQNRGFKLLYDGFKDAMQLKTGVWKFYWDSEPEYQEYETTVDEMGLQELEQLGVEITGIEPVQGNGGNEPAELFKVTARKMIRNGCVRIEVIPPEDFTVSEETVELSDTSYCAYRRRCRVQDLIADGYDPDELEVLGVDDSDTTSTVRRARDQSNETLDDDDSFSTEMLRRVEVIEHYIRLDLEGIGKPQIWRIVTGTDESCILDIEKRSRIEFASITPYPQPHRFYGQSVADKTIQSQRWVTSLVRMMNDAGHFALNQRQAVNMNFATEDTLPALIDNTPGRPVPTKGDALSPIASGGPGFDVLSAIEYAKTDTEMKTGIVRNAQGLNPDTLHDTKGGAEMLANASQKRNRLMARQFAETGVRDLFLGVHDLLRSNATIADTVKLRNKWVDIQPNAWSRRKDVTIEIGIGSGGKDERAQKLLAYSDRLSGVIEMQGGMGGPLVTAENVYQLNTEITDALGIKNGERFMTNPQEAPPQEPQPDPEMLKLQAEQQAAEAKLAMQKAESDHKMALAREEAAFKAEMRQMELAAEQNAMRERAALEAQLARDKAAAELELAREKMRNELILARERQAFEAEIGAFKAKADAENQANMTANRPGGSLAE</sequence>
<gene>
    <name evidence="2" type="ORF">UFOVP399_48</name>
</gene>
<dbReference type="Pfam" id="PF23899">
    <property type="entry name" value="SU10_portal"/>
    <property type="match status" value="1"/>
</dbReference>
<organism evidence="2">
    <name type="scientific">uncultured Caudovirales phage</name>
    <dbReference type="NCBI Taxonomy" id="2100421"/>
    <lineage>
        <taxon>Viruses</taxon>
        <taxon>Duplodnaviria</taxon>
        <taxon>Heunggongvirae</taxon>
        <taxon>Uroviricota</taxon>
        <taxon>Caudoviricetes</taxon>
        <taxon>Peduoviridae</taxon>
        <taxon>Maltschvirus</taxon>
        <taxon>Maltschvirus maltsch</taxon>
    </lineage>
</organism>
<name>A0A6J5M2J6_9CAUD</name>
<dbReference type="InterPro" id="IPR056909">
    <property type="entry name" value="SU10_portal"/>
</dbReference>
<evidence type="ECO:0000256" key="1">
    <source>
        <dbReference type="SAM" id="Coils"/>
    </source>
</evidence>
<evidence type="ECO:0000313" key="2">
    <source>
        <dbReference type="EMBL" id="CAB4140974.1"/>
    </source>
</evidence>
<protein>
    <submittedName>
        <fullName evidence="2">Uncharacterized protein</fullName>
    </submittedName>
</protein>
<proteinExistence type="predicted"/>
<reference evidence="2" key="1">
    <citation type="submission" date="2020-04" db="EMBL/GenBank/DDBJ databases">
        <authorList>
            <person name="Chiriac C."/>
            <person name="Salcher M."/>
            <person name="Ghai R."/>
            <person name="Kavagutti S V."/>
        </authorList>
    </citation>
    <scope>NUCLEOTIDE SEQUENCE</scope>
</reference>
<keyword evidence="1" id="KW-0175">Coiled coil</keyword>
<feature type="coiled-coil region" evidence="1">
    <location>
        <begin position="650"/>
        <end position="690"/>
    </location>
</feature>
<accession>A0A6J5M2J6</accession>
<dbReference type="EMBL" id="LR796383">
    <property type="protein sequence ID" value="CAB4140974.1"/>
    <property type="molecule type" value="Genomic_DNA"/>
</dbReference>